<dbReference type="InterPro" id="IPR000326">
    <property type="entry name" value="PAP2/HPO"/>
</dbReference>
<keyword evidence="1" id="KW-0472">Membrane</keyword>
<protein>
    <submittedName>
        <fullName evidence="3">Membrane-associated phospholipid phosphatase</fullName>
    </submittedName>
</protein>
<dbReference type="OrthoDB" id="8590768at2"/>
<comment type="caution">
    <text evidence="3">The sequence shown here is derived from an EMBL/GenBank/DDBJ whole genome shotgun (WGS) entry which is preliminary data.</text>
</comment>
<evidence type="ECO:0000313" key="3">
    <source>
        <dbReference type="EMBL" id="GBL45304.1"/>
    </source>
</evidence>
<feature type="transmembrane region" description="Helical" evidence="1">
    <location>
        <begin position="7"/>
        <end position="29"/>
    </location>
</feature>
<organism evidence="3 4">
    <name type="scientific">Sulfuriferula multivorans</name>
    <dbReference type="NCBI Taxonomy" id="1559896"/>
    <lineage>
        <taxon>Bacteria</taxon>
        <taxon>Pseudomonadati</taxon>
        <taxon>Pseudomonadota</taxon>
        <taxon>Betaproteobacteria</taxon>
        <taxon>Nitrosomonadales</taxon>
        <taxon>Sulfuricellaceae</taxon>
        <taxon>Sulfuriferula</taxon>
    </lineage>
</organism>
<dbReference type="Gene3D" id="1.20.144.10">
    <property type="entry name" value="Phosphatidic acid phosphatase type 2/haloperoxidase"/>
    <property type="match status" value="1"/>
</dbReference>
<accession>A0A401JCK3</accession>
<name>A0A401JCK3_9PROT</name>
<keyword evidence="4" id="KW-1185">Reference proteome</keyword>
<dbReference type="Pfam" id="PF01569">
    <property type="entry name" value="PAP2"/>
    <property type="match status" value="1"/>
</dbReference>
<dbReference type="SUPFAM" id="SSF48317">
    <property type="entry name" value="Acid phosphatase/Vanadium-dependent haloperoxidase"/>
    <property type="match status" value="1"/>
</dbReference>
<keyword evidence="1" id="KW-0812">Transmembrane</keyword>
<feature type="domain" description="Phosphatidic acid phosphatase type 2/haloperoxidase" evidence="2">
    <location>
        <begin position="72"/>
        <end position="145"/>
    </location>
</feature>
<feature type="transmembrane region" description="Helical" evidence="1">
    <location>
        <begin position="35"/>
        <end position="57"/>
    </location>
</feature>
<proteinExistence type="predicted"/>
<dbReference type="RefSeq" id="WP_124704133.1">
    <property type="nucleotide sequence ID" value="NZ_BGOW01000009.1"/>
</dbReference>
<evidence type="ECO:0000256" key="1">
    <source>
        <dbReference type="SAM" id="Phobius"/>
    </source>
</evidence>
<feature type="transmembrane region" description="Helical" evidence="1">
    <location>
        <begin position="97"/>
        <end position="116"/>
    </location>
</feature>
<dbReference type="EMBL" id="BGOW01000009">
    <property type="protein sequence ID" value="GBL45304.1"/>
    <property type="molecule type" value="Genomic_DNA"/>
</dbReference>
<evidence type="ECO:0000259" key="2">
    <source>
        <dbReference type="Pfam" id="PF01569"/>
    </source>
</evidence>
<reference evidence="3 4" key="1">
    <citation type="journal article" date="2019" name="Front. Microbiol.">
        <title>Genomes of Neutrophilic Sulfur-Oxidizing Chemolithoautotrophs Representing 9 Proteobacterial Species From 8 Genera.</title>
        <authorList>
            <person name="Watanabe T."/>
            <person name="Kojima H."/>
            <person name="Umezawa K."/>
            <person name="Hori C."/>
            <person name="Takasuka T.E."/>
            <person name="Kato Y."/>
            <person name="Fukui M."/>
        </authorList>
    </citation>
    <scope>NUCLEOTIDE SEQUENCE [LARGE SCALE GENOMIC DNA]</scope>
    <source>
        <strain evidence="3 4">TTN</strain>
    </source>
</reference>
<evidence type="ECO:0000313" key="4">
    <source>
        <dbReference type="Proteomes" id="UP000286806"/>
    </source>
</evidence>
<feature type="transmembrane region" description="Helical" evidence="1">
    <location>
        <begin position="128"/>
        <end position="148"/>
    </location>
</feature>
<keyword evidence="1" id="KW-1133">Transmembrane helix</keyword>
<gene>
    <name evidence="3" type="ORF">SFMTTN_1111</name>
</gene>
<feature type="transmembrane region" description="Helical" evidence="1">
    <location>
        <begin position="69"/>
        <end position="91"/>
    </location>
</feature>
<dbReference type="Proteomes" id="UP000286806">
    <property type="component" value="Unassembled WGS sequence"/>
</dbReference>
<dbReference type="InterPro" id="IPR036938">
    <property type="entry name" value="PAP2/HPO_sf"/>
</dbReference>
<dbReference type="AlphaFoldDB" id="A0A401JCK3"/>
<sequence>MISWLKLTSFGGIVVTAPAAAAITAWLMMGRAWRLAGWWCVLFIGGMALVVATKIAFIGWGLGIQALDFTGISGHAMRATAVYPVLFYLVMLRSAPLMRLLGATVGFGISIAIDVSRVVIHAHSISEAVAGFVLGGLISIVFLRSAASLKAFRVSRWALVAGLLAVFASSYLKPVPTERWIEDVALAVSGHDQPFTRIGWKPRSANFQSY</sequence>